<feature type="compositionally biased region" description="Low complexity" evidence="3">
    <location>
        <begin position="151"/>
        <end position="160"/>
    </location>
</feature>
<feature type="transmembrane region" description="Helical" evidence="4">
    <location>
        <begin position="115"/>
        <end position="139"/>
    </location>
</feature>
<keyword evidence="7" id="KW-1185">Reference proteome</keyword>
<dbReference type="EMBL" id="LHPG02000017">
    <property type="protein sequence ID" value="PRW33300.1"/>
    <property type="molecule type" value="Genomic_DNA"/>
</dbReference>
<keyword evidence="4" id="KW-1133">Transmembrane helix</keyword>
<comment type="caution">
    <text evidence="6">The sequence shown here is derived from an EMBL/GenBank/DDBJ whole genome shotgun (WGS) entry which is preliminary data.</text>
</comment>
<dbReference type="AlphaFoldDB" id="A0A2P6TGR4"/>
<evidence type="ECO:0000259" key="5">
    <source>
        <dbReference type="PROSITE" id="PS50011"/>
    </source>
</evidence>
<dbReference type="GO" id="GO:0005524">
    <property type="term" value="F:ATP binding"/>
    <property type="evidence" value="ECO:0007669"/>
    <property type="project" value="UniProtKB-KW"/>
</dbReference>
<accession>A0A2P6TGR4</accession>
<name>A0A2P6TGR4_CHLSO</name>
<dbReference type="InterPro" id="IPR000719">
    <property type="entry name" value="Prot_kinase_dom"/>
</dbReference>
<gene>
    <name evidence="6" type="ORF">C2E21_7826</name>
</gene>
<evidence type="ECO:0000256" key="1">
    <source>
        <dbReference type="ARBA" id="ARBA00022741"/>
    </source>
</evidence>
<sequence>MPLTTFYPNSSRLYPAFVDCGTVLEGDLVYVYRWQPNATTAGTLQLVITFPDTAEGRAAAQAMLEQAKAPGSKLTQSLAGATLQSGATTTVNAASVSLHSSTSKQAAQASSSVPIGAIVGGVAGGLAAAALVALGVWLARKKRKRLGLPDPAQEAPSAPAGAPPPEEAPPTDDGGCPAGPGNLPLSYISTMAADPSTPPPGLPSEPAEEPPEEGSDSDSLAGPVELPLSYITTLGTSGGEVDTFITPVRSSSVDMQEAAEAGSEPGTPSVHGASELDTFITPEPTGDAGAWSASAEPALRPSPFAGTEWEAVAGWLPPECTVINTFLATRREQLATLSAALASRASAASAAASAASGAARSMQGGLSAEVQQWEVAWEEITLKRLVGRGSFGWVYEGTWREIEVAVKVLMHRGDFSEGGLVMPDETLAQLQEEAEVMARMRHPAIVQFLGVCSLPACIITEFCRRGSLYDVLTKARKRPEAATQLTWELRLRMALDAATGLLYLHKHSPQPIVHRDIKSPNLLVDEHWRCKVCDFNLSAVVQARDAAAPGGATCNNPIWLAPEVLLGQEATTASDVYSFAMVLYELLTWQLPWSGAPPLRIARSVRLGQRPVVPPRDQLPTADAADEQFPGVVTYIRLMRECWAQAPHERPLFDSVVPRLRSLLELAASSRKPPEPVRYRTLEERPAWRF</sequence>
<dbReference type="InterPro" id="IPR001245">
    <property type="entry name" value="Ser-Thr/Tyr_kinase_cat_dom"/>
</dbReference>
<dbReference type="SMART" id="SM00220">
    <property type="entry name" value="S_TKc"/>
    <property type="match status" value="1"/>
</dbReference>
<reference evidence="6 7" key="1">
    <citation type="journal article" date="2018" name="Plant J.">
        <title>Genome sequences of Chlorella sorokiniana UTEX 1602 and Micractinium conductrix SAG 241.80: implications to maltose excretion by a green alga.</title>
        <authorList>
            <person name="Arriola M.B."/>
            <person name="Velmurugan N."/>
            <person name="Zhang Y."/>
            <person name="Plunkett M.H."/>
            <person name="Hondzo H."/>
            <person name="Barney B.M."/>
        </authorList>
    </citation>
    <scope>NUCLEOTIDE SEQUENCE [LARGE SCALE GENOMIC DNA]</scope>
    <source>
        <strain evidence="7">UTEX 1602</strain>
    </source>
</reference>
<protein>
    <submittedName>
        <fullName evidence="6">Serine threonine-kinase CTR1</fullName>
    </submittedName>
</protein>
<dbReference type="OrthoDB" id="339325at2759"/>
<dbReference type="PANTHER" id="PTHR44329">
    <property type="entry name" value="SERINE/THREONINE-PROTEIN KINASE TNNI3K-RELATED"/>
    <property type="match status" value="1"/>
</dbReference>
<evidence type="ECO:0000256" key="2">
    <source>
        <dbReference type="ARBA" id="ARBA00022840"/>
    </source>
</evidence>
<dbReference type="InterPro" id="IPR051681">
    <property type="entry name" value="Ser/Thr_Kinases-Pseudokinases"/>
</dbReference>
<dbReference type="GO" id="GO:0004674">
    <property type="term" value="F:protein serine/threonine kinase activity"/>
    <property type="evidence" value="ECO:0007669"/>
    <property type="project" value="TreeGrafter"/>
</dbReference>
<feature type="domain" description="Protein kinase" evidence="5">
    <location>
        <begin position="380"/>
        <end position="664"/>
    </location>
</feature>
<keyword evidence="1" id="KW-0547">Nucleotide-binding</keyword>
<evidence type="ECO:0000313" key="7">
    <source>
        <dbReference type="Proteomes" id="UP000239899"/>
    </source>
</evidence>
<dbReference type="InterPro" id="IPR011009">
    <property type="entry name" value="Kinase-like_dom_sf"/>
</dbReference>
<dbReference type="Gene3D" id="1.10.510.10">
    <property type="entry name" value="Transferase(Phosphotransferase) domain 1"/>
    <property type="match status" value="1"/>
</dbReference>
<dbReference type="PANTHER" id="PTHR44329:SF298">
    <property type="entry name" value="MIXED LINEAGE KINASE DOMAIN-LIKE PROTEIN"/>
    <property type="match status" value="1"/>
</dbReference>
<dbReference type="Proteomes" id="UP000239899">
    <property type="component" value="Unassembled WGS sequence"/>
</dbReference>
<feature type="compositionally biased region" description="Acidic residues" evidence="3">
    <location>
        <begin position="206"/>
        <end position="216"/>
    </location>
</feature>
<keyword evidence="2" id="KW-0067">ATP-binding</keyword>
<proteinExistence type="predicted"/>
<dbReference type="Pfam" id="PF07714">
    <property type="entry name" value="PK_Tyr_Ser-Thr"/>
    <property type="match status" value="1"/>
</dbReference>
<dbReference type="PROSITE" id="PS00108">
    <property type="entry name" value="PROTEIN_KINASE_ST"/>
    <property type="match status" value="1"/>
</dbReference>
<keyword evidence="4" id="KW-0812">Transmembrane</keyword>
<feature type="region of interest" description="Disordered" evidence="3">
    <location>
        <begin position="148"/>
        <end position="223"/>
    </location>
</feature>
<dbReference type="InterPro" id="IPR008271">
    <property type="entry name" value="Ser/Thr_kinase_AS"/>
</dbReference>
<keyword evidence="4" id="KW-0472">Membrane</keyword>
<dbReference type="PROSITE" id="PS50011">
    <property type="entry name" value="PROTEIN_KINASE_DOM"/>
    <property type="match status" value="1"/>
</dbReference>
<evidence type="ECO:0000313" key="6">
    <source>
        <dbReference type="EMBL" id="PRW33300.1"/>
    </source>
</evidence>
<dbReference type="Gene3D" id="3.30.200.20">
    <property type="entry name" value="Phosphorylase Kinase, domain 1"/>
    <property type="match status" value="1"/>
</dbReference>
<dbReference type="STRING" id="3076.A0A2P6TGR4"/>
<evidence type="ECO:0000256" key="3">
    <source>
        <dbReference type="SAM" id="MobiDB-lite"/>
    </source>
</evidence>
<evidence type="ECO:0000256" key="4">
    <source>
        <dbReference type="SAM" id="Phobius"/>
    </source>
</evidence>
<organism evidence="6 7">
    <name type="scientific">Chlorella sorokiniana</name>
    <name type="common">Freshwater green alga</name>
    <dbReference type="NCBI Taxonomy" id="3076"/>
    <lineage>
        <taxon>Eukaryota</taxon>
        <taxon>Viridiplantae</taxon>
        <taxon>Chlorophyta</taxon>
        <taxon>core chlorophytes</taxon>
        <taxon>Trebouxiophyceae</taxon>
        <taxon>Chlorellales</taxon>
        <taxon>Chlorellaceae</taxon>
        <taxon>Chlorella clade</taxon>
        <taxon>Chlorella</taxon>
    </lineage>
</organism>
<dbReference type="CDD" id="cd13999">
    <property type="entry name" value="STKc_MAP3K-like"/>
    <property type="match status" value="1"/>
</dbReference>
<dbReference type="SUPFAM" id="SSF56112">
    <property type="entry name" value="Protein kinase-like (PK-like)"/>
    <property type="match status" value="1"/>
</dbReference>